<reference evidence="2" key="1">
    <citation type="journal article" date="2015" name="Genome Biol. Evol.">
        <title>Organellar Genomes of White Spruce (Picea glauca): Assembly and Annotation.</title>
        <authorList>
            <person name="Jackman S.D."/>
            <person name="Warren R.L."/>
            <person name="Gibb E.A."/>
            <person name="Vandervalk B.P."/>
            <person name="Mohamadi H."/>
            <person name="Chu J."/>
            <person name="Raymond A."/>
            <person name="Pleasance S."/>
            <person name="Coope R."/>
            <person name="Wildung M.R."/>
            <person name="Ritland C.E."/>
            <person name="Bousquet J."/>
            <person name="Jones S.J."/>
            <person name="Bohlmann J."/>
            <person name="Birol I."/>
        </authorList>
    </citation>
    <scope>NUCLEOTIDE SEQUENCE [LARGE SCALE GENOMIC DNA]</scope>
    <source>
        <tissue evidence="2">Flushing bud</tissue>
    </source>
</reference>
<accession>A0A101LVW5</accession>
<gene>
    <name evidence="2" type="ORF">ABT39_MTgene1820</name>
</gene>
<keyword evidence="2" id="KW-0496">Mitochondrion</keyword>
<keyword evidence="1" id="KW-0812">Transmembrane</keyword>
<sequence length="104" mass="11522">MVPRYAYALLFPPTTSAKLLSLLLFIFYSQTLLPLLLIRTCRCTPLRKWNPSATYVAIEVYTSAPDLLGFFGRTDLVGVVLSSAPGTQRKASIDSLPFHLCPTN</sequence>
<evidence type="ECO:0000313" key="2">
    <source>
        <dbReference type="EMBL" id="KUM46314.1"/>
    </source>
</evidence>
<dbReference type="AlphaFoldDB" id="A0A101LVW5"/>
<keyword evidence="1" id="KW-0472">Membrane</keyword>
<comment type="caution">
    <text evidence="2">The sequence shown here is derived from an EMBL/GenBank/DDBJ whole genome shotgun (WGS) entry which is preliminary data.</text>
</comment>
<name>A0A101LVW5_PICGL</name>
<evidence type="ECO:0000256" key="1">
    <source>
        <dbReference type="SAM" id="Phobius"/>
    </source>
</evidence>
<feature type="transmembrane region" description="Helical" evidence="1">
    <location>
        <begin position="20"/>
        <end position="38"/>
    </location>
</feature>
<protein>
    <submittedName>
        <fullName evidence="2">Uncharacterized protein</fullName>
    </submittedName>
</protein>
<geneLocation type="mitochondrion" evidence="2"/>
<proteinExistence type="predicted"/>
<dbReference type="EMBL" id="LKAM01000012">
    <property type="protein sequence ID" value="KUM46314.1"/>
    <property type="molecule type" value="Genomic_DNA"/>
</dbReference>
<organism evidence="2">
    <name type="scientific">Picea glauca</name>
    <name type="common">White spruce</name>
    <name type="synonym">Pinus glauca</name>
    <dbReference type="NCBI Taxonomy" id="3330"/>
    <lineage>
        <taxon>Eukaryota</taxon>
        <taxon>Viridiplantae</taxon>
        <taxon>Streptophyta</taxon>
        <taxon>Embryophyta</taxon>
        <taxon>Tracheophyta</taxon>
        <taxon>Spermatophyta</taxon>
        <taxon>Pinopsida</taxon>
        <taxon>Pinidae</taxon>
        <taxon>Conifers I</taxon>
        <taxon>Pinales</taxon>
        <taxon>Pinaceae</taxon>
        <taxon>Picea</taxon>
    </lineage>
</organism>
<keyword evidence="1" id="KW-1133">Transmembrane helix</keyword>